<reference evidence="1 2" key="1">
    <citation type="journal article" date="2014" name="Nature">
        <title>An environmental bacterial taxon with a large and distinct metabolic repertoire.</title>
        <authorList>
            <person name="Wilson M.C."/>
            <person name="Mori T."/>
            <person name="Ruckert C."/>
            <person name="Uria A.R."/>
            <person name="Helf M.J."/>
            <person name="Takada K."/>
            <person name="Gernert C."/>
            <person name="Steffens U.A."/>
            <person name="Heycke N."/>
            <person name="Schmitt S."/>
            <person name="Rinke C."/>
            <person name="Helfrich E.J."/>
            <person name="Brachmann A.O."/>
            <person name="Gurgui C."/>
            <person name="Wakimoto T."/>
            <person name="Kracht M."/>
            <person name="Crusemann M."/>
            <person name="Hentschel U."/>
            <person name="Abe I."/>
            <person name="Matsunaga S."/>
            <person name="Kalinowski J."/>
            <person name="Takeyama H."/>
            <person name="Piel J."/>
        </authorList>
    </citation>
    <scope>NUCLEOTIDE SEQUENCE [LARGE SCALE GENOMIC DNA]</scope>
    <source>
        <strain evidence="2">TSY1</strain>
    </source>
</reference>
<gene>
    <name evidence="1" type="ORF">ETSY1_43920</name>
</gene>
<proteinExistence type="predicted"/>
<name>W4L3Y7_ENTF1</name>
<sequence>MLDSIHLRLSLTVASLVTIASYLPYHNHDINDAGSDGELSLLSLIYLLQAKMFTLRRSLEMLPESPLCEPNLEVSRQKLQIDLKRDSACVCPEE</sequence>
<keyword evidence="2" id="KW-1185">Reference proteome</keyword>
<organism evidence="1 2">
    <name type="scientific">Entotheonella factor</name>
    <dbReference type="NCBI Taxonomy" id="1429438"/>
    <lineage>
        <taxon>Bacteria</taxon>
        <taxon>Pseudomonadati</taxon>
        <taxon>Nitrospinota/Tectimicrobiota group</taxon>
        <taxon>Candidatus Tectimicrobiota</taxon>
        <taxon>Candidatus Entotheonellia</taxon>
        <taxon>Candidatus Entotheonellales</taxon>
        <taxon>Candidatus Entotheonellaceae</taxon>
        <taxon>Candidatus Entotheonella</taxon>
    </lineage>
</organism>
<dbReference type="Proteomes" id="UP000019141">
    <property type="component" value="Unassembled WGS sequence"/>
</dbReference>
<evidence type="ECO:0000313" key="1">
    <source>
        <dbReference type="EMBL" id="ETW92375.1"/>
    </source>
</evidence>
<evidence type="ECO:0000313" key="2">
    <source>
        <dbReference type="Proteomes" id="UP000019141"/>
    </source>
</evidence>
<dbReference type="AlphaFoldDB" id="W4L3Y7"/>
<accession>W4L3Y7</accession>
<dbReference type="HOGENOM" id="CLU_2380853_0_0_7"/>
<comment type="caution">
    <text evidence="1">The sequence shown here is derived from an EMBL/GenBank/DDBJ whole genome shotgun (WGS) entry which is preliminary data.</text>
</comment>
<dbReference type="EMBL" id="AZHW01001510">
    <property type="protein sequence ID" value="ETW92375.1"/>
    <property type="molecule type" value="Genomic_DNA"/>
</dbReference>
<protein>
    <submittedName>
        <fullName evidence="1">Uncharacterized protein</fullName>
    </submittedName>
</protein>